<feature type="transmembrane region" description="Helical" evidence="14">
    <location>
        <begin position="91"/>
        <end position="108"/>
    </location>
</feature>
<name>A0A270BAC1_9PROT</name>
<evidence type="ECO:0000256" key="10">
    <source>
        <dbReference type="ARBA" id="ARBA00023002"/>
    </source>
</evidence>
<evidence type="ECO:0000256" key="11">
    <source>
        <dbReference type="ARBA" id="ARBA00023004"/>
    </source>
</evidence>
<evidence type="ECO:0000256" key="9">
    <source>
        <dbReference type="ARBA" id="ARBA00022989"/>
    </source>
</evidence>
<comment type="similarity">
    <text evidence="3 14 15">Belongs to the HemJ family.</text>
</comment>
<dbReference type="HAMAP" id="MF_02239">
    <property type="entry name" value="HemJ"/>
    <property type="match status" value="1"/>
</dbReference>
<comment type="cofactor">
    <cofactor evidence="14 15">
        <name>heme b</name>
        <dbReference type="ChEBI" id="CHEBI:60344"/>
    </cofactor>
    <text evidence="14 15">Binds 1 heme b (iron(II)-protoporphyrin IX) group per subunit.</text>
</comment>
<keyword evidence="8 14" id="KW-0479">Metal-binding</keyword>
<dbReference type="GO" id="GO:0070818">
    <property type="term" value="F:protoporphyrinogen oxidase activity"/>
    <property type="evidence" value="ECO:0007669"/>
    <property type="project" value="UniProtKB-UniRule"/>
</dbReference>
<keyword evidence="6 14" id="KW-0349">Heme</keyword>
<keyword evidence="12 14" id="KW-0472">Membrane</keyword>
<evidence type="ECO:0000256" key="15">
    <source>
        <dbReference type="PIRNR" id="PIRNR004638"/>
    </source>
</evidence>
<dbReference type="PIRSF" id="PIRSF004638">
    <property type="entry name" value="UCP004638"/>
    <property type="match status" value="1"/>
</dbReference>
<keyword evidence="5 14" id="KW-1003">Cell membrane</keyword>
<dbReference type="EC" id="1.3.99.-" evidence="14 15"/>
<reference evidence="16 17" key="1">
    <citation type="submission" date="2017-04" db="EMBL/GenBank/DDBJ databases">
        <title>Kefir bacterial isolates.</title>
        <authorList>
            <person name="Kim Y."/>
            <person name="Blasche S."/>
            <person name="Patil K.R."/>
        </authorList>
    </citation>
    <scope>NUCLEOTIDE SEQUENCE [LARGE SCALE GENOMIC DNA]</scope>
    <source>
        <strain evidence="16 17">KR-2</strain>
    </source>
</reference>
<gene>
    <name evidence="16" type="ORF">B9K05_11250</name>
</gene>
<dbReference type="GO" id="GO:0006782">
    <property type="term" value="P:protoporphyrinogen IX biosynthetic process"/>
    <property type="evidence" value="ECO:0007669"/>
    <property type="project" value="UniProtKB-UniRule"/>
</dbReference>
<evidence type="ECO:0000313" key="16">
    <source>
        <dbReference type="EMBL" id="PAL21977.1"/>
    </source>
</evidence>
<feature type="transmembrane region" description="Helical" evidence="14">
    <location>
        <begin position="129"/>
        <end position="147"/>
    </location>
</feature>
<evidence type="ECO:0000256" key="4">
    <source>
        <dbReference type="ARBA" id="ARBA00017504"/>
    </source>
</evidence>
<dbReference type="GeneID" id="98303641"/>
<dbReference type="EMBL" id="NDFP01000013">
    <property type="protein sequence ID" value="PAL21977.1"/>
    <property type="molecule type" value="Genomic_DNA"/>
</dbReference>
<dbReference type="GO" id="GO:0046872">
    <property type="term" value="F:metal ion binding"/>
    <property type="evidence" value="ECO:0007669"/>
    <property type="project" value="UniProtKB-UniRule"/>
</dbReference>
<comment type="catalytic activity">
    <reaction evidence="13 14 15">
        <text>protoporphyrinogen IX + 3 A = protoporphyrin IX + 3 AH2</text>
        <dbReference type="Rhea" id="RHEA:62000"/>
        <dbReference type="ChEBI" id="CHEBI:13193"/>
        <dbReference type="ChEBI" id="CHEBI:17499"/>
        <dbReference type="ChEBI" id="CHEBI:57306"/>
        <dbReference type="ChEBI" id="CHEBI:57307"/>
    </reaction>
</comment>
<dbReference type="PANTHER" id="PTHR40255:SF1">
    <property type="entry name" value="PROTOPORPHYRINOGEN IX OXIDASE"/>
    <property type="match status" value="1"/>
</dbReference>
<feature type="binding site" description="axial binding residue" evidence="14">
    <location>
        <position position="94"/>
    </location>
    <ligand>
        <name>heme</name>
        <dbReference type="ChEBI" id="CHEBI:30413"/>
    </ligand>
    <ligandPart>
        <name>Fe</name>
        <dbReference type="ChEBI" id="CHEBI:18248"/>
    </ligandPart>
</feature>
<evidence type="ECO:0000256" key="7">
    <source>
        <dbReference type="ARBA" id="ARBA00022692"/>
    </source>
</evidence>
<dbReference type="Pfam" id="PF03653">
    <property type="entry name" value="UPF0093"/>
    <property type="match status" value="1"/>
</dbReference>
<evidence type="ECO:0000256" key="14">
    <source>
        <dbReference type="HAMAP-Rule" id="MF_02239"/>
    </source>
</evidence>
<evidence type="ECO:0000256" key="13">
    <source>
        <dbReference type="ARBA" id="ARBA00048390"/>
    </source>
</evidence>
<keyword evidence="11 14" id="KW-0408">Iron</keyword>
<feature type="transmembrane region" description="Helical" evidence="14">
    <location>
        <begin position="12"/>
        <end position="37"/>
    </location>
</feature>
<evidence type="ECO:0000256" key="2">
    <source>
        <dbReference type="ARBA" id="ARBA00005073"/>
    </source>
</evidence>
<dbReference type="AlphaFoldDB" id="A0A270BAC1"/>
<evidence type="ECO:0000256" key="5">
    <source>
        <dbReference type="ARBA" id="ARBA00022475"/>
    </source>
</evidence>
<organism evidence="16 17">
    <name type="scientific">Acetobacter syzygii</name>
    <dbReference type="NCBI Taxonomy" id="146476"/>
    <lineage>
        <taxon>Bacteria</taxon>
        <taxon>Pseudomonadati</taxon>
        <taxon>Pseudomonadota</taxon>
        <taxon>Alphaproteobacteria</taxon>
        <taxon>Acetobacterales</taxon>
        <taxon>Acetobacteraceae</taxon>
        <taxon>Acetobacter</taxon>
    </lineage>
</organism>
<sequence length="150" mass="17552">MVFDVLLPWVRWFVAFHIMSVMAWMAGLFYLPRLFVYHCQVKVGSAESVRFKIMERRLLKAIMIPAMCSSLLFGVLLVLTPGSVDWSAGWWHLKLFSVVMMFAFQGFCGRWCREFACDNNQHSEKFYRIANEVPTILMMIIVIMVVVRPF</sequence>
<feature type="transmembrane region" description="Helical" evidence="14">
    <location>
        <begin position="58"/>
        <end position="79"/>
    </location>
</feature>
<dbReference type="RefSeq" id="WP_048855001.1">
    <property type="nucleotide sequence ID" value="NZ_BAMZ01000082.1"/>
</dbReference>
<dbReference type="UniPathway" id="UPA00251">
    <property type="reaction ID" value="UER00324"/>
</dbReference>
<comment type="subunit">
    <text evidence="14">Homodimer.</text>
</comment>
<comment type="function">
    <text evidence="14 15">Catalyzes the oxidation of protoporphyrinogen IX to protoporphyrin IX.</text>
</comment>
<keyword evidence="7 14" id="KW-0812">Transmembrane</keyword>
<keyword evidence="9 14" id="KW-1133">Transmembrane helix</keyword>
<keyword evidence="10 14" id="KW-0560">Oxidoreductase</keyword>
<comment type="caution">
    <text evidence="16">The sequence shown here is derived from an EMBL/GenBank/DDBJ whole genome shotgun (WGS) entry which is preliminary data.</text>
</comment>
<keyword evidence="17" id="KW-1185">Reference proteome</keyword>
<comment type="pathway">
    <text evidence="2 14 15">Porphyrin-containing compound metabolism; protoporphyrin-IX biosynthesis; protoporphyrin-IX from protoporphyrinogen-IX: step 1/1.</text>
</comment>
<evidence type="ECO:0000313" key="17">
    <source>
        <dbReference type="Proteomes" id="UP000216033"/>
    </source>
</evidence>
<protein>
    <recommendedName>
        <fullName evidence="4 14">Protoporphyrinogen IX oxidase</fullName>
        <shortName evidence="14">PPO</shortName>
        <ecNumber evidence="14 15">1.3.99.-</ecNumber>
    </recommendedName>
</protein>
<dbReference type="PANTHER" id="PTHR40255">
    <property type="entry name" value="UPF0093 MEMBRANE PROTEIN SLR1790"/>
    <property type="match status" value="1"/>
</dbReference>
<proteinExistence type="inferred from homology"/>
<feature type="binding site" description="axial binding residue" evidence="14">
    <location>
        <position position="17"/>
    </location>
    <ligand>
        <name>heme</name>
        <dbReference type="ChEBI" id="CHEBI:30413"/>
    </ligand>
    <ligandPart>
        <name>Fe</name>
        <dbReference type="ChEBI" id="CHEBI:18248"/>
    </ligandPart>
</feature>
<accession>A0A270BAC1</accession>
<evidence type="ECO:0000256" key="3">
    <source>
        <dbReference type="ARBA" id="ARBA00006501"/>
    </source>
</evidence>
<evidence type="ECO:0000256" key="8">
    <source>
        <dbReference type="ARBA" id="ARBA00022723"/>
    </source>
</evidence>
<evidence type="ECO:0000256" key="1">
    <source>
        <dbReference type="ARBA" id="ARBA00004651"/>
    </source>
</evidence>
<dbReference type="OrthoDB" id="9800824at2"/>
<evidence type="ECO:0000256" key="12">
    <source>
        <dbReference type="ARBA" id="ARBA00023136"/>
    </source>
</evidence>
<dbReference type="STRING" id="1231343.Absy_100_064"/>
<dbReference type="InterPro" id="IPR005265">
    <property type="entry name" value="HemJ-like"/>
</dbReference>
<comment type="subcellular location">
    <subcellularLocation>
        <location evidence="1 14">Cell membrane</location>
        <topology evidence="1 14">Multi-pass membrane protein</topology>
    </subcellularLocation>
</comment>
<dbReference type="NCBIfam" id="TIGR00701">
    <property type="entry name" value="protoporphyrinogen oxidase HemJ"/>
    <property type="match status" value="1"/>
</dbReference>
<dbReference type="Proteomes" id="UP000216033">
    <property type="component" value="Unassembled WGS sequence"/>
</dbReference>
<dbReference type="GO" id="GO:0005886">
    <property type="term" value="C:plasma membrane"/>
    <property type="evidence" value="ECO:0007669"/>
    <property type="project" value="UniProtKB-SubCell"/>
</dbReference>
<evidence type="ECO:0000256" key="6">
    <source>
        <dbReference type="ARBA" id="ARBA00022617"/>
    </source>
</evidence>